<protein>
    <recommendedName>
        <fullName evidence="4">Heme-binding protein</fullName>
    </recommendedName>
</protein>
<dbReference type="PANTHER" id="PTHR11220:SF58">
    <property type="entry name" value="SOUL HEME-BINDING FAMILY PROTEIN"/>
    <property type="match status" value="1"/>
</dbReference>
<dbReference type="Pfam" id="PF04832">
    <property type="entry name" value="SOUL"/>
    <property type="match status" value="2"/>
</dbReference>
<organism evidence="2 3">
    <name type="scientific">Lamprobacter modestohalophilus</name>
    <dbReference type="NCBI Taxonomy" id="1064514"/>
    <lineage>
        <taxon>Bacteria</taxon>
        <taxon>Pseudomonadati</taxon>
        <taxon>Pseudomonadota</taxon>
        <taxon>Gammaproteobacteria</taxon>
        <taxon>Chromatiales</taxon>
        <taxon>Chromatiaceae</taxon>
        <taxon>Lamprobacter</taxon>
    </lineage>
</organism>
<dbReference type="RefSeq" id="WP_200251536.1">
    <property type="nucleotide sequence ID" value="NZ_NRRY01000094.1"/>
</dbReference>
<dbReference type="AlphaFoldDB" id="A0A9X0WEN5"/>
<comment type="caution">
    <text evidence="2">The sequence shown here is derived from an EMBL/GenBank/DDBJ whole genome shotgun (WGS) entry which is preliminary data.</text>
</comment>
<gene>
    <name evidence="2" type="ORF">CKO42_25210</name>
</gene>
<keyword evidence="3" id="KW-1185">Reference proteome</keyword>
<reference evidence="2 3" key="1">
    <citation type="journal article" date="2020" name="Microorganisms">
        <title>Osmotic Adaptation and Compatible Solute Biosynthesis of Phototrophic Bacteria as Revealed from Genome Analyses.</title>
        <authorList>
            <person name="Imhoff J.F."/>
            <person name="Rahn T."/>
            <person name="Kunzel S."/>
            <person name="Keller A."/>
            <person name="Neulinger S.C."/>
        </authorList>
    </citation>
    <scope>NUCLEOTIDE SEQUENCE [LARGE SCALE GENOMIC DNA]</scope>
    <source>
        <strain evidence="2 3">DSM 25653</strain>
    </source>
</reference>
<feature type="compositionally biased region" description="Basic and acidic residues" evidence="1">
    <location>
        <begin position="120"/>
        <end position="132"/>
    </location>
</feature>
<dbReference type="EMBL" id="NRRY01000094">
    <property type="protein sequence ID" value="MBK1621633.1"/>
    <property type="molecule type" value="Genomic_DNA"/>
</dbReference>
<accession>A0A9X0WEN5</accession>
<evidence type="ECO:0008006" key="4">
    <source>
        <dbReference type="Google" id="ProtNLM"/>
    </source>
</evidence>
<evidence type="ECO:0000256" key="1">
    <source>
        <dbReference type="SAM" id="MobiDB-lite"/>
    </source>
</evidence>
<dbReference type="PANTHER" id="PTHR11220">
    <property type="entry name" value="HEME-BINDING PROTEIN-RELATED"/>
    <property type="match status" value="1"/>
</dbReference>
<feature type="region of interest" description="Disordered" evidence="1">
    <location>
        <begin position="115"/>
        <end position="143"/>
    </location>
</feature>
<evidence type="ECO:0000313" key="2">
    <source>
        <dbReference type="EMBL" id="MBK1621633.1"/>
    </source>
</evidence>
<name>A0A9X0WEN5_9GAMM</name>
<evidence type="ECO:0000313" key="3">
    <source>
        <dbReference type="Proteomes" id="UP001138768"/>
    </source>
</evidence>
<dbReference type="Proteomes" id="UP001138768">
    <property type="component" value="Unassembled WGS sequence"/>
</dbReference>
<dbReference type="SUPFAM" id="SSF55136">
    <property type="entry name" value="Probable bacterial effector-binding domain"/>
    <property type="match status" value="2"/>
</dbReference>
<dbReference type="InterPro" id="IPR011256">
    <property type="entry name" value="Reg_factor_effector_dom_sf"/>
</dbReference>
<dbReference type="Gene3D" id="3.20.80.10">
    <property type="entry name" value="Regulatory factor, effector binding domain"/>
    <property type="match status" value="2"/>
</dbReference>
<sequence length="143" mass="15886">MATEEPAYEVVREGPVFELRRYQPQVLAETEVQGRFDKVRGKAFGILADYIFGNNQAAEKIAMTAPVTQRPAASDDDQAGTRIEMTAPVTQRPAQTDGDSFIISFVMPERFTLETVPRPNDPRVTHREEPVNDRAYGATRGSG</sequence>
<proteinExistence type="predicted"/>
<dbReference type="InterPro" id="IPR006917">
    <property type="entry name" value="SOUL_heme-bd"/>
</dbReference>